<dbReference type="InterPro" id="IPR055771">
    <property type="entry name" value="DUF7347"/>
</dbReference>
<dbReference type="SMART" id="SM00418">
    <property type="entry name" value="HTH_ARSR"/>
    <property type="match status" value="1"/>
</dbReference>
<sequence length="211" mass="24038">MSHKILVVEDDQLLRENITDILEDAGYDVYSAESAEPAMALCQEHIFDLAILDYLLPGLTGTEAISNLRQFNPNLSIVLITAFATVDIAVDAMQKGANDFIAKPFNSTKLLMTVKRCIAEKAFFPEDSELNLDKVYSALSNPIRREIIKQLTDNKELKFMEIFHLLDIEDHTKLNFHIQQLKKTGLITQDDNRIYRLSKAGAQIFRHQVNR</sequence>
<dbReference type="CDD" id="cd00090">
    <property type="entry name" value="HTH_ARSR"/>
    <property type="match status" value="1"/>
</dbReference>
<dbReference type="Gene3D" id="3.40.50.2300">
    <property type="match status" value="1"/>
</dbReference>
<dbReference type="Gene3D" id="1.10.10.10">
    <property type="entry name" value="Winged helix-like DNA-binding domain superfamily/Winged helix DNA-binding domain"/>
    <property type="match status" value="1"/>
</dbReference>
<dbReference type="InterPro" id="IPR050595">
    <property type="entry name" value="Bact_response_regulator"/>
</dbReference>
<gene>
    <name evidence="4" type="ORF">C9J01_11795</name>
</gene>
<dbReference type="PANTHER" id="PTHR44591">
    <property type="entry name" value="STRESS RESPONSE REGULATOR PROTEIN 1"/>
    <property type="match status" value="1"/>
</dbReference>
<dbReference type="SUPFAM" id="SSF52172">
    <property type="entry name" value="CheY-like"/>
    <property type="match status" value="1"/>
</dbReference>
<dbReference type="AlphaFoldDB" id="A0A2T3NG01"/>
<dbReference type="GO" id="GO:0000160">
    <property type="term" value="P:phosphorelay signal transduction system"/>
    <property type="evidence" value="ECO:0007669"/>
    <property type="project" value="InterPro"/>
</dbReference>
<dbReference type="EMBL" id="PYMB01000003">
    <property type="protein sequence ID" value="PSW13506.1"/>
    <property type="molecule type" value="Genomic_DNA"/>
</dbReference>
<dbReference type="RefSeq" id="WP_107298327.1">
    <property type="nucleotide sequence ID" value="NZ_PYMB01000003.1"/>
</dbReference>
<dbReference type="InterPro" id="IPR011006">
    <property type="entry name" value="CheY-like_superfamily"/>
</dbReference>
<evidence type="ECO:0000256" key="2">
    <source>
        <dbReference type="PROSITE-ProRule" id="PRU00169"/>
    </source>
</evidence>
<dbReference type="InterPro" id="IPR011991">
    <property type="entry name" value="ArsR-like_HTH"/>
</dbReference>
<evidence type="ECO:0000256" key="1">
    <source>
        <dbReference type="ARBA" id="ARBA00022553"/>
    </source>
</evidence>
<accession>A0A2T3NG01</accession>
<dbReference type="PROSITE" id="PS50110">
    <property type="entry name" value="RESPONSE_REGULATORY"/>
    <property type="match status" value="1"/>
</dbReference>
<dbReference type="Pfam" id="PF24038">
    <property type="entry name" value="DUF7347"/>
    <property type="match status" value="1"/>
</dbReference>
<evidence type="ECO:0000313" key="4">
    <source>
        <dbReference type="EMBL" id="PSW13506.1"/>
    </source>
</evidence>
<dbReference type="GO" id="GO:0003700">
    <property type="term" value="F:DNA-binding transcription factor activity"/>
    <property type="evidence" value="ECO:0007669"/>
    <property type="project" value="InterPro"/>
</dbReference>
<name>A0A2T3NG01_9GAMM</name>
<proteinExistence type="predicted"/>
<reference evidence="4 5" key="1">
    <citation type="submission" date="2018-03" db="EMBL/GenBank/DDBJ databases">
        <title>Whole genome sequencing of Histamine producing bacteria.</title>
        <authorList>
            <person name="Butler K."/>
        </authorList>
    </citation>
    <scope>NUCLEOTIDE SEQUENCE [LARGE SCALE GENOMIC DNA]</scope>
    <source>
        <strain evidence="4 5">DSM 19138</strain>
    </source>
</reference>
<dbReference type="SMART" id="SM00448">
    <property type="entry name" value="REC"/>
    <property type="match status" value="1"/>
</dbReference>
<dbReference type="SUPFAM" id="SSF46785">
    <property type="entry name" value="Winged helix' DNA-binding domain"/>
    <property type="match status" value="1"/>
</dbReference>
<feature type="domain" description="Response regulatory" evidence="3">
    <location>
        <begin position="4"/>
        <end position="118"/>
    </location>
</feature>
<protein>
    <submittedName>
        <fullName evidence="4">ArsR family transcriptional regulator</fullName>
    </submittedName>
</protein>
<dbReference type="Pfam" id="PF00072">
    <property type="entry name" value="Response_reg"/>
    <property type="match status" value="1"/>
</dbReference>
<evidence type="ECO:0000313" key="5">
    <source>
        <dbReference type="Proteomes" id="UP000241346"/>
    </source>
</evidence>
<organism evidence="4 5">
    <name type="scientific">Photobacterium rosenbergii</name>
    <dbReference type="NCBI Taxonomy" id="294936"/>
    <lineage>
        <taxon>Bacteria</taxon>
        <taxon>Pseudomonadati</taxon>
        <taxon>Pseudomonadota</taxon>
        <taxon>Gammaproteobacteria</taxon>
        <taxon>Vibrionales</taxon>
        <taxon>Vibrionaceae</taxon>
        <taxon>Photobacterium</taxon>
    </lineage>
</organism>
<dbReference type="InterPro" id="IPR036390">
    <property type="entry name" value="WH_DNA-bd_sf"/>
</dbReference>
<dbReference type="InterPro" id="IPR001845">
    <property type="entry name" value="HTH_ArsR_DNA-bd_dom"/>
</dbReference>
<dbReference type="PANTHER" id="PTHR44591:SF21">
    <property type="entry name" value="TWO-COMPONENT RESPONSE REGULATOR"/>
    <property type="match status" value="1"/>
</dbReference>
<dbReference type="InterPro" id="IPR036388">
    <property type="entry name" value="WH-like_DNA-bd_sf"/>
</dbReference>
<keyword evidence="1 2" id="KW-0597">Phosphoprotein</keyword>
<feature type="modified residue" description="4-aspartylphosphate" evidence="2">
    <location>
        <position position="53"/>
    </location>
</feature>
<dbReference type="InterPro" id="IPR001789">
    <property type="entry name" value="Sig_transdc_resp-reg_receiver"/>
</dbReference>
<evidence type="ECO:0000259" key="3">
    <source>
        <dbReference type="PROSITE" id="PS50110"/>
    </source>
</evidence>
<dbReference type="OrthoDB" id="5825004at2"/>
<comment type="caution">
    <text evidence="4">The sequence shown here is derived from an EMBL/GenBank/DDBJ whole genome shotgun (WGS) entry which is preliminary data.</text>
</comment>
<dbReference type="Proteomes" id="UP000241346">
    <property type="component" value="Unassembled WGS sequence"/>
</dbReference>